<protein>
    <submittedName>
        <fullName evidence="2">Uncharacterized protein</fullName>
    </submittedName>
</protein>
<dbReference type="AlphaFoldDB" id="A0A1G7DTU3"/>
<proteinExistence type="predicted"/>
<dbReference type="EMBL" id="FMZX01000053">
    <property type="protein sequence ID" value="SDE54914.1"/>
    <property type="molecule type" value="Genomic_DNA"/>
</dbReference>
<organism evidence="2 3">
    <name type="scientific">Belnapia rosea</name>
    <dbReference type="NCBI Taxonomy" id="938405"/>
    <lineage>
        <taxon>Bacteria</taxon>
        <taxon>Pseudomonadati</taxon>
        <taxon>Pseudomonadota</taxon>
        <taxon>Alphaproteobacteria</taxon>
        <taxon>Acetobacterales</taxon>
        <taxon>Roseomonadaceae</taxon>
        <taxon>Belnapia</taxon>
    </lineage>
</organism>
<gene>
    <name evidence="2" type="ORF">SAMN04487779_10533</name>
</gene>
<evidence type="ECO:0000256" key="1">
    <source>
        <dbReference type="SAM" id="MobiDB-lite"/>
    </source>
</evidence>
<sequence length="97" mass="10817">MAKRGTRYEAVPAVGIAARQWFGRLGSGAARGFALRRAHGSNFMSDAFAKQTRFRVMAPSHAFVARYDAEWLIEKNRQDSPDATRAAWNEETFSHAG</sequence>
<name>A0A1G7DTU3_9PROT</name>
<dbReference type="Proteomes" id="UP000198925">
    <property type="component" value="Unassembled WGS sequence"/>
</dbReference>
<evidence type="ECO:0000313" key="2">
    <source>
        <dbReference type="EMBL" id="SDE54914.1"/>
    </source>
</evidence>
<evidence type="ECO:0000313" key="3">
    <source>
        <dbReference type="Proteomes" id="UP000198925"/>
    </source>
</evidence>
<dbReference type="RefSeq" id="WP_090665354.1">
    <property type="nucleotide sequence ID" value="NZ_FMZX01000053.1"/>
</dbReference>
<feature type="region of interest" description="Disordered" evidence="1">
    <location>
        <begin position="78"/>
        <end position="97"/>
    </location>
</feature>
<reference evidence="2 3" key="1">
    <citation type="submission" date="2016-10" db="EMBL/GenBank/DDBJ databases">
        <authorList>
            <person name="de Groot N.N."/>
        </authorList>
    </citation>
    <scope>NUCLEOTIDE SEQUENCE [LARGE SCALE GENOMIC DNA]</scope>
    <source>
        <strain evidence="2 3">CPCC 100156</strain>
    </source>
</reference>
<accession>A0A1G7DTU3</accession>
<keyword evidence="3" id="KW-1185">Reference proteome</keyword>